<evidence type="ECO:0000313" key="2">
    <source>
        <dbReference type="EMBL" id="KAF0309524.1"/>
    </source>
</evidence>
<name>A0A6A4X0A8_AMPAM</name>
<dbReference type="OrthoDB" id="433512at2759"/>
<organism evidence="2 3">
    <name type="scientific">Amphibalanus amphitrite</name>
    <name type="common">Striped barnacle</name>
    <name type="synonym">Balanus amphitrite</name>
    <dbReference type="NCBI Taxonomy" id="1232801"/>
    <lineage>
        <taxon>Eukaryota</taxon>
        <taxon>Metazoa</taxon>
        <taxon>Ecdysozoa</taxon>
        <taxon>Arthropoda</taxon>
        <taxon>Crustacea</taxon>
        <taxon>Multicrustacea</taxon>
        <taxon>Cirripedia</taxon>
        <taxon>Thoracica</taxon>
        <taxon>Thoracicalcarea</taxon>
        <taxon>Balanomorpha</taxon>
        <taxon>Balanoidea</taxon>
        <taxon>Balanidae</taxon>
        <taxon>Amphibalaninae</taxon>
        <taxon>Amphibalanus</taxon>
    </lineage>
</organism>
<feature type="transmembrane region" description="Helical" evidence="1">
    <location>
        <begin position="97"/>
        <end position="121"/>
    </location>
</feature>
<sequence length="161" mass="16605">MDCIVWSRHVTGAGPGGADAASSESASLVRHATNPFMCYTEGGAPAPAPDAEGAAPPAIAPPAAPLADTAELDTEDSVLSQFHEDAIRQAGVGSFQLVLFLVLGLSLAADTIELFVVAYVIPRTSPATPARRLPRPSVLVFALRAALEFAAASWSSHRDGV</sequence>
<dbReference type="EMBL" id="VIIS01000391">
    <property type="protein sequence ID" value="KAF0309524.1"/>
    <property type="molecule type" value="Genomic_DNA"/>
</dbReference>
<keyword evidence="1" id="KW-0472">Membrane</keyword>
<dbReference type="AlphaFoldDB" id="A0A6A4X0A8"/>
<evidence type="ECO:0000313" key="3">
    <source>
        <dbReference type="Proteomes" id="UP000440578"/>
    </source>
</evidence>
<keyword evidence="1" id="KW-0812">Transmembrane</keyword>
<reference evidence="2 3" key="1">
    <citation type="submission" date="2019-07" db="EMBL/GenBank/DDBJ databases">
        <title>Draft genome assembly of a fouling barnacle, Amphibalanus amphitrite (Darwin, 1854): The first reference genome for Thecostraca.</title>
        <authorList>
            <person name="Kim W."/>
        </authorList>
    </citation>
    <scope>NUCLEOTIDE SEQUENCE [LARGE SCALE GENOMIC DNA]</scope>
    <source>
        <strain evidence="2">SNU_AA5</strain>
        <tissue evidence="2">Soma without cirri and trophi</tissue>
    </source>
</reference>
<evidence type="ECO:0000256" key="1">
    <source>
        <dbReference type="SAM" id="Phobius"/>
    </source>
</evidence>
<protein>
    <submittedName>
        <fullName evidence="2">Synaptic vesicle glycoprotein 2B</fullName>
    </submittedName>
</protein>
<keyword evidence="3" id="KW-1185">Reference proteome</keyword>
<accession>A0A6A4X0A8</accession>
<comment type="caution">
    <text evidence="2">The sequence shown here is derived from an EMBL/GenBank/DDBJ whole genome shotgun (WGS) entry which is preliminary data.</text>
</comment>
<gene>
    <name evidence="2" type="primary">Sv2b_0</name>
    <name evidence="2" type="ORF">FJT64_019378</name>
</gene>
<proteinExistence type="predicted"/>
<dbReference type="Proteomes" id="UP000440578">
    <property type="component" value="Unassembled WGS sequence"/>
</dbReference>
<keyword evidence="1" id="KW-1133">Transmembrane helix</keyword>